<dbReference type="PANTHER" id="PTHR42685:SF22">
    <property type="entry name" value="CONDITIONED MEDIUM FACTOR RECEPTOR 1"/>
    <property type="match status" value="1"/>
</dbReference>
<dbReference type="InterPro" id="IPR002938">
    <property type="entry name" value="FAD-bd"/>
</dbReference>
<dbReference type="Pfam" id="PF01494">
    <property type="entry name" value="FAD_binding_3"/>
    <property type="match status" value="1"/>
</dbReference>
<organism evidence="2 3">
    <name type="scientific">Sphingomonas panacisoli</name>
    <dbReference type="NCBI Taxonomy" id="1813879"/>
    <lineage>
        <taxon>Bacteria</taxon>
        <taxon>Pseudomonadati</taxon>
        <taxon>Pseudomonadota</taxon>
        <taxon>Alphaproteobacteria</taxon>
        <taxon>Sphingomonadales</taxon>
        <taxon>Sphingomonadaceae</taxon>
        <taxon>Sphingomonas</taxon>
    </lineage>
</organism>
<dbReference type="RefSeq" id="WP_146569339.1">
    <property type="nucleotide sequence ID" value="NZ_CP042306.1"/>
</dbReference>
<dbReference type="InterPro" id="IPR050407">
    <property type="entry name" value="Geranylgeranyl_reductase"/>
</dbReference>
<dbReference type="Gene3D" id="3.50.50.60">
    <property type="entry name" value="FAD/NAD(P)-binding domain"/>
    <property type="match status" value="1"/>
</dbReference>
<evidence type="ECO:0000313" key="3">
    <source>
        <dbReference type="Proteomes" id="UP000315673"/>
    </source>
</evidence>
<keyword evidence="2" id="KW-0560">Oxidoreductase</keyword>
<dbReference type="EMBL" id="CP042306">
    <property type="protein sequence ID" value="QDZ06255.1"/>
    <property type="molecule type" value="Genomic_DNA"/>
</dbReference>
<evidence type="ECO:0000259" key="1">
    <source>
        <dbReference type="Pfam" id="PF01494"/>
    </source>
</evidence>
<dbReference type="KEGG" id="spai:FPZ24_01165"/>
<evidence type="ECO:0000313" key="2">
    <source>
        <dbReference type="EMBL" id="QDZ06255.1"/>
    </source>
</evidence>
<dbReference type="AlphaFoldDB" id="A0A5B8LET8"/>
<feature type="domain" description="FAD-binding" evidence="1">
    <location>
        <begin position="4"/>
        <end position="147"/>
    </location>
</feature>
<reference evidence="2 3" key="1">
    <citation type="submission" date="2019-07" db="EMBL/GenBank/DDBJ databases">
        <title>Full genome sequence of Sphingomonas sp. 4R-6-7(HKS19).</title>
        <authorList>
            <person name="Im W.-T."/>
        </authorList>
    </citation>
    <scope>NUCLEOTIDE SEQUENCE [LARGE SCALE GENOMIC DNA]</scope>
    <source>
        <strain evidence="2 3">HKS19</strain>
    </source>
</reference>
<dbReference type="InterPro" id="IPR036188">
    <property type="entry name" value="FAD/NAD-bd_sf"/>
</dbReference>
<name>A0A5B8LET8_9SPHN</name>
<dbReference type="PRINTS" id="PR00368">
    <property type="entry name" value="FADPNR"/>
</dbReference>
<keyword evidence="3" id="KW-1185">Reference proteome</keyword>
<dbReference type="OrthoDB" id="5652862at2"/>
<dbReference type="Proteomes" id="UP000315673">
    <property type="component" value="Chromosome"/>
</dbReference>
<keyword evidence="2" id="KW-0503">Monooxygenase</keyword>
<dbReference type="PANTHER" id="PTHR42685">
    <property type="entry name" value="GERANYLGERANYL DIPHOSPHATE REDUCTASE"/>
    <property type="match status" value="1"/>
</dbReference>
<sequence>MRRTPALIVGGGPAGATAALLLARARAPHLLIERSAETGDALCGGFLSWRTLETLSAIGIRPSALNRDHIRRLRLFAGQRKAEAWLPRPAIAVSRWRLDTLLLEHAITAGAVVERGVAVRGVEGLTVRLADESEIAADALFLTTGKHDVRGLARPVERDDDPALGLRVRLGPSDALDRMVGGTIELHLFDRGYAGLARQEDGTVNCCMAVHRSRLTEAGSPDALLDRLGRESPRLGDRLAYRANSTAIDAVANVPYGWRATDTAPGLFRLGDQAACIPSLAGEGMGIAIESGLRAANAYLRGGPEAAIAYQQRLARDLARPFAVAGTIRAAAERPLWASALTWAVRLTPQIAGIVARLTRVTHMPLDA</sequence>
<accession>A0A5B8LET8</accession>
<dbReference type="GO" id="GO:0071949">
    <property type="term" value="F:FAD binding"/>
    <property type="evidence" value="ECO:0007669"/>
    <property type="project" value="InterPro"/>
</dbReference>
<proteinExistence type="predicted"/>
<dbReference type="SUPFAM" id="SSF51905">
    <property type="entry name" value="FAD/NAD(P)-binding domain"/>
    <property type="match status" value="1"/>
</dbReference>
<dbReference type="GO" id="GO:0004497">
    <property type="term" value="F:monooxygenase activity"/>
    <property type="evidence" value="ECO:0007669"/>
    <property type="project" value="UniProtKB-KW"/>
</dbReference>
<protein>
    <submittedName>
        <fullName evidence="2">FAD-binding monooxygenase</fullName>
    </submittedName>
</protein>
<gene>
    <name evidence="2" type="ORF">FPZ24_01165</name>
</gene>